<evidence type="ECO:0000313" key="1">
    <source>
        <dbReference type="EMBL" id="UXX79971.1"/>
    </source>
</evidence>
<dbReference type="EMBL" id="CP106735">
    <property type="protein sequence ID" value="UXX79971.1"/>
    <property type="molecule type" value="Genomic_DNA"/>
</dbReference>
<sequence>MKNLIKTFAVVWVLSFLVGCMEEEVIEPKSLDNAVNPFEWPLAEKQQSDANLKDWWHLY</sequence>
<organism evidence="1 2">
    <name type="scientific">Reichenbachiella carrageenanivorans</name>
    <dbReference type="NCBI Taxonomy" id="2979869"/>
    <lineage>
        <taxon>Bacteria</taxon>
        <taxon>Pseudomonadati</taxon>
        <taxon>Bacteroidota</taxon>
        <taxon>Cytophagia</taxon>
        <taxon>Cytophagales</taxon>
        <taxon>Reichenbachiellaceae</taxon>
        <taxon>Reichenbachiella</taxon>
    </lineage>
</organism>
<keyword evidence="2" id="KW-1185">Reference proteome</keyword>
<dbReference type="PROSITE" id="PS51257">
    <property type="entry name" value="PROKAR_LIPOPROTEIN"/>
    <property type="match status" value="1"/>
</dbReference>
<gene>
    <name evidence="1" type="ORF">N7E81_02480</name>
</gene>
<evidence type="ECO:0000313" key="2">
    <source>
        <dbReference type="Proteomes" id="UP001062165"/>
    </source>
</evidence>
<proteinExistence type="predicted"/>
<accession>A0ABY6D1E3</accession>
<dbReference type="Proteomes" id="UP001062165">
    <property type="component" value="Chromosome"/>
</dbReference>
<reference evidence="1" key="1">
    <citation type="submission" date="2022-10" db="EMBL/GenBank/DDBJ databases">
        <title>Comparative genomics and taxonomic characterization of three novel marine species of genus Reichenbachiella exhibiting antioxidant and polysaccharide degradation activities.</title>
        <authorList>
            <person name="Muhammad N."/>
            <person name="Lee Y.-J."/>
            <person name="Ko J."/>
            <person name="Kim S.-G."/>
        </authorList>
    </citation>
    <scope>NUCLEOTIDE SEQUENCE</scope>
    <source>
        <strain evidence="1">Wsw4-B4</strain>
    </source>
</reference>
<name>A0ABY6D1E3_9BACT</name>
<protein>
    <submittedName>
        <fullName evidence="1">Uncharacterized protein</fullName>
    </submittedName>
</protein>
<dbReference type="RefSeq" id="WP_263051701.1">
    <property type="nucleotide sequence ID" value="NZ_CP106735.1"/>
</dbReference>